<dbReference type="Proteomes" id="UP001597085">
    <property type="component" value="Unassembled WGS sequence"/>
</dbReference>
<proteinExistence type="predicted"/>
<evidence type="ECO:0000313" key="2">
    <source>
        <dbReference type="Proteomes" id="UP001597085"/>
    </source>
</evidence>
<comment type="caution">
    <text evidence="1">The sequence shown here is derived from an EMBL/GenBank/DDBJ whole genome shotgun (WGS) entry which is preliminary data.</text>
</comment>
<name>A0ABD6CR28_9EURY</name>
<accession>A0ABD6CR28</accession>
<keyword evidence="2" id="KW-1185">Reference proteome</keyword>
<protein>
    <submittedName>
        <fullName evidence="1">Uncharacterized protein</fullName>
    </submittedName>
</protein>
<dbReference type="RefSeq" id="WP_256422254.1">
    <property type="nucleotide sequence ID" value="NZ_JANHDI010000011.1"/>
</dbReference>
<organism evidence="1 2">
    <name type="scientific">Halobellus rarus</name>
    <dbReference type="NCBI Taxonomy" id="1126237"/>
    <lineage>
        <taxon>Archaea</taxon>
        <taxon>Methanobacteriati</taxon>
        <taxon>Methanobacteriota</taxon>
        <taxon>Stenosarchaea group</taxon>
        <taxon>Halobacteria</taxon>
        <taxon>Halobacteriales</taxon>
        <taxon>Haloferacaceae</taxon>
        <taxon>Halobellus</taxon>
    </lineage>
</organism>
<dbReference type="AlphaFoldDB" id="A0ABD6CR28"/>
<sequence>MTGERTCVEFDAPNTRVKRVDSAVEILDTSRTRFLLNALKDKLEELTTDGEFCRRLSDVYYDGRVDYETVEALLGRNEARRLKLLRASIDQTSAIPELKNDLPSNDAFYDGEVSEWTPSNLSESSDSA</sequence>
<reference evidence="1 2" key="1">
    <citation type="journal article" date="2019" name="Int. J. Syst. Evol. Microbiol.">
        <title>The Global Catalogue of Microorganisms (GCM) 10K type strain sequencing project: providing services to taxonomists for standard genome sequencing and annotation.</title>
        <authorList>
            <consortium name="The Broad Institute Genomics Platform"/>
            <consortium name="The Broad Institute Genome Sequencing Center for Infectious Disease"/>
            <person name="Wu L."/>
            <person name="Ma J."/>
        </authorList>
    </citation>
    <scope>NUCLEOTIDE SEQUENCE [LARGE SCALE GENOMIC DNA]</scope>
    <source>
        <strain evidence="1 2">CGMCC 1.12121</strain>
    </source>
</reference>
<evidence type="ECO:0000313" key="1">
    <source>
        <dbReference type="EMBL" id="MFD1600515.1"/>
    </source>
</evidence>
<gene>
    <name evidence="1" type="ORF">ACFSBX_16360</name>
</gene>
<dbReference type="EMBL" id="JBHUDK010000015">
    <property type="protein sequence ID" value="MFD1600515.1"/>
    <property type="molecule type" value="Genomic_DNA"/>
</dbReference>